<evidence type="ECO:0000313" key="4">
    <source>
        <dbReference type="Proteomes" id="UP001180754"/>
    </source>
</evidence>
<name>A0ABU2XBV2_9ACTN</name>
<dbReference type="Proteomes" id="UP001180754">
    <property type="component" value="Unassembled WGS sequence"/>
</dbReference>
<evidence type="ECO:0000259" key="2">
    <source>
        <dbReference type="Pfam" id="PF13546"/>
    </source>
</evidence>
<sequence length="374" mass="40196">MKDITPDLCAALFTGFRRYDQRIRARQYVDGLLSAPGRKSIANIAAAVGGPGDEQRLHHFVSDSRWNWDPLRSALTRTLEQRARSAVWVVRPVSIPKAGEHSVGVGRHFSADAEHVVNGQQAYGIWFASREAAVPVSWRMRLTGRWGRERSSGDEGVSGLLADVRRWGDPRRPVLLDVGDVPEAPALVSRHLREGCPLAVRIGGGLPLTPVRPTVAGAGRRAVPARRILATARRLRATPVTGGRGPGSVVTARVRLPDVGLAQEPLVLFGVWDGTAVAGSPPGPPEVWLTNMGTVSPGALWSLTRLPHRVAEGWRTRGAAVGLRDFEGRSLAGWHRHMTLASCAYTILSLRAAAPSSPSLAPPVAPVSRVRSAA</sequence>
<feature type="domain" description="Transposase IS701-like DDE" evidence="2">
    <location>
        <begin position="12"/>
        <end position="210"/>
    </location>
</feature>
<reference evidence="3" key="1">
    <citation type="submission" date="2024-05" db="EMBL/GenBank/DDBJ databases">
        <title>30 novel species of actinomycetes from the DSMZ collection.</title>
        <authorList>
            <person name="Nouioui I."/>
        </authorList>
    </citation>
    <scope>NUCLEOTIDE SEQUENCE</scope>
    <source>
        <strain evidence="3">DSM 41529</strain>
    </source>
</reference>
<dbReference type="PANTHER" id="PTHR33627">
    <property type="entry name" value="TRANSPOSASE"/>
    <property type="match status" value="1"/>
</dbReference>
<protein>
    <submittedName>
        <fullName evidence="3">Transposase</fullName>
    </submittedName>
</protein>
<evidence type="ECO:0000256" key="1">
    <source>
        <dbReference type="SAM" id="MobiDB-lite"/>
    </source>
</evidence>
<dbReference type="RefSeq" id="WP_311723331.1">
    <property type="nucleotide sequence ID" value="NZ_JAVRFD010000003.1"/>
</dbReference>
<comment type="caution">
    <text evidence="3">The sequence shown here is derived from an EMBL/GenBank/DDBJ whole genome shotgun (WGS) entry which is preliminary data.</text>
</comment>
<dbReference type="Pfam" id="PF13546">
    <property type="entry name" value="DDE_5"/>
    <property type="match status" value="1"/>
</dbReference>
<dbReference type="InterPro" id="IPR039365">
    <property type="entry name" value="IS701-like"/>
</dbReference>
<dbReference type="InterPro" id="IPR038721">
    <property type="entry name" value="IS701-like_DDE_dom"/>
</dbReference>
<organism evidence="3 4">
    <name type="scientific">Streptomyces lonegramiae</name>
    <dbReference type="NCBI Taxonomy" id="3075524"/>
    <lineage>
        <taxon>Bacteria</taxon>
        <taxon>Bacillati</taxon>
        <taxon>Actinomycetota</taxon>
        <taxon>Actinomycetes</taxon>
        <taxon>Kitasatosporales</taxon>
        <taxon>Streptomycetaceae</taxon>
        <taxon>Streptomyces</taxon>
    </lineage>
</organism>
<gene>
    <name evidence="3" type="ORF">RND15_09635</name>
</gene>
<accession>A0ABU2XBV2</accession>
<proteinExistence type="predicted"/>
<keyword evidence="4" id="KW-1185">Reference proteome</keyword>
<dbReference type="PANTHER" id="PTHR33627:SF1">
    <property type="entry name" value="TRANSPOSASE"/>
    <property type="match status" value="1"/>
</dbReference>
<evidence type="ECO:0000313" key="3">
    <source>
        <dbReference type="EMBL" id="MDT0542981.1"/>
    </source>
</evidence>
<feature type="region of interest" description="Disordered" evidence="1">
    <location>
        <begin position="355"/>
        <end position="374"/>
    </location>
</feature>
<dbReference type="EMBL" id="JAVRFD010000003">
    <property type="protein sequence ID" value="MDT0542981.1"/>
    <property type="molecule type" value="Genomic_DNA"/>
</dbReference>